<reference evidence="1 2" key="1">
    <citation type="submission" date="2017-09" db="EMBL/GenBank/DDBJ databases">
        <title>Depth-based differentiation of microbial function through sediment-hosted aquifers and enrichment of novel symbionts in the deep terrestrial subsurface.</title>
        <authorList>
            <person name="Probst A.J."/>
            <person name="Ladd B."/>
            <person name="Jarett J.K."/>
            <person name="Geller-Mcgrath D.E."/>
            <person name="Sieber C.M."/>
            <person name="Emerson J.B."/>
            <person name="Anantharaman K."/>
            <person name="Thomas B.C."/>
            <person name="Malmstrom R."/>
            <person name="Stieglmeier M."/>
            <person name="Klingl A."/>
            <person name="Woyke T."/>
            <person name="Ryan C.M."/>
            <person name="Banfield J.F."/>
        </authorList>
    </citation>
    <scope>NUCLEOTIDE SEQUENCE [LARGE SCALE GENOMIC DNA]</scope>
    <source>
        <strain evidence="1">CG23_combo_of_CG06-09_8_20_14_all_34_8</strain>
    </source>
</reference>
<accession>A0A2H0B5W4</accession>
<protein>
    <submittedName>
        <fullName evidence="1">Uncharacterized protein</fullName>
    </submittedName>
</protein>
<organism evidence="1 2">
    <name type="scientific">Candidatus Beckwithbacteria bacterium CG23_combo_of_CG06-09_8_20_14_all_34_8</name>
    <dbReference type="NCBI Taxonomy" id="1974497"/>
    <lineage>
        <taxon>Bacteria</taxon>
        <taxon>Candidatus Beckwithiibacteriota</taxon>
    </lineage>
</organism>
<evidence type="ECO:0000313" key="1">
    <source>
        <dbReference type="EMBL" id="PIP53045.1"/>
    </source>
</evidence>
<comment type="caution">
    <text evidence="1">The sequence shown here is derived from an EMBL/GenBank/DDBJ whole genome shotgun (WGS) entry which is preliminary data.</text>
</comment>
<name>A0A2H0B5W4_9BACT</name>
<gene>
    <name evidence="1" type="ORF">COX08_03150</name>
</gene>
<dbReference type="AlphaFoldDB" id="A0A2H0B5W4"/>
<sequence>MGKGRIIASELALKGVSPERIDALANSPSVSLQKMGFGSLEGHILIRNAVTWKRKPENLPEGVKKGLGKAIGVSKACAGTKGMATHPKKGYRIPAKGVCQIEKAPGKAARKYKRRPWSKPYTELGITLT</sequence>
<dbReference type="Proteomes" id="UP000229459">
    <property type="component" value="Unassembled WGS sequence"/>
</dbReference>
<proteinExistence type="predicted"/>
<dbReference type="EMBL" id="PCSR01000076">
    <property type="protein sequence ID" value="PIP53045.1"/>
    <property type="molecule type" value="Genomic_DNA"/>
</dbReference>
<evidence type="ECO:0000313" key="2">
    <source>
        <dbReference type="Proteomes" id="UP000229459"/>
    </source>
</evidence>